<dbReference type="Proteomes" id="UP000000768">
    <property type="component" value="Chromosome 2"/>
</dbReference>
<keyword evidence="2" id="KW-1185">Reference proteome</keyword>
<evidence type="ECO:0000313" key="2">
    <source>
        <dbReference type="Proteomes" id="UP000000768"/>
    </source>
</evidence>
<organism evidence="1 2">
    <name type="scientific">Sorghum bicolor</name>
    <name type="common">Sorghum</name>
    <name type="synonym">Sorghum vulgare</name>
    <dbReference type="NCBI Taxonomy" id="4558"/>
    <lineage>
        <taxon>Eukaryota</taxon>
        <taxon>Viridiplantae</taxon>
        <taxon>Streptophyta</taxon>
        <taxon>Embryophyta</taxon>
        <taxon>Tracheophyta</taxon>
        <taxon>Spermatophyta</taxon>
        <taxon>Magnoliopsida</taxon>
        <taxon>Liliopsida</taxon>
        <taxon>Poales</taxon>
        <taxon>Poaceae</taxon>
        <taxon>PACMAD clade</taxon>
        <taxon>Panicoideae</taxon>
        <taxon>Andropogonodae</taxon>
        <taxon>Andropogoneae</taxon>
        <taxon>Sorghinae</taxon>
        <taxon>Sorghum</taxon>
    </lineage>
</organism>
<gene>
    <name evidence="1" type="ORF">SORBI_3002G162900</name>
</gene>
<dbReference type="EMBL" id="CM000761">
    <property type="protein sequence ID" value="KXG35352.1"/>
    <property type="molecule type" value="Genomic_DNA"/>
</dbReference>
<dbReference type="InParanoid" id="A0A1B6QBQ2"/>
<evidence type="ECO:0000313" key="1">
    <source>
        <dbReference type="EMBL" id="KXG35352.1"/>
    </source>
</evidence>
<proteinExistence type="predicted"/>
<sequence>MYQTNQMQGGGGQNTFSHSMSTNLLDISYIEQNSMYMTTSRVDDYPTSMSSHGTSRITNYDAEMLTGSAAGSSNTYRYKKGGFTELMLEQIRNSHEDDQSDSNRQQLERMQGTLTQMIIGNDMNENMSLENLDGIFGPQTDWSISESRTSYEVDIKIKQWLITFISNTKCNHSWCSQILPLCSLNLMRWYFA</sequence>
<accession>A0A1B6QBQ2</accession>
<reference evidence="1 2" key="1">
    <citation type="journal article" date="2009" name="Nature">
        <title>The Sorghum bicolor genome and the diversification of grasses.</title>
        <authorList>
            <person name="Paterson A.H."/>
            <person name="Bowers J.E."/>
            <person name="Bruggmann R."/>
            <person name="Dubchak I."/>
            <person name="Grimwood J."/>
            <person name="Gundlach H."/>
            <person name="Haberer G."/>
            <person name="Hellsten U."/>
            <person name="Mitros T."/>
            <person name="Poliakov A."/>
            <person name="Schmutz J."/>
            <person name="Spannagl M."/>
            <person name="Tang H."/>
            <person name="Wang X."/>
            <person name="Wicker T."/>
            <person name="Bharti A.K."/>
            <person name="Chapman J."/>
            <person name="Feltus F.A."/>
            <person name="Gowik U."/>
            <person name="Grigoriev I.V."/>
            <person name="Lyons E."/>
            <person name="Maher C.A."/>
            <person name="Martis M."/>
            <person name="Narechania A."/>
            <person name="Otillar R.P."/>
            <person name="Penning B.W."/>
            <person name="Salamov A.A."/>
            <person name="Wang Y."/>
            <person name="Zhang L."/>
            <person name="Carpita N.C."/>
            <person name="Freeling M."/>
            <person name="Gingle A.R."/>
            <person name="Hash C.T."/>
            <person name="Keller B."/>
            <person name="Klein P."/>
            <person name="Kresovich S."/>
            <person name="McCann M.C."/>
            <person name="Ming R."/>
            <person name="Peterson D.G."/>
            <person name="Mehboob-ur-Rahman"/>
            <person name="Ware D."/>
            <person name="Westhoff P."/>
            <person name="Mayer K.F."/>
            <person name="Messing J."/>
            <person name="Rokhsar D.S."/>
        </authorList>
    </citation>
    <scope>NUCLEOTIDE SEQUENCE [LARGE SCALE GENOMIC DNA]</scope>
    <source>
        <strain evidence="2">cv. BTx623</strain>
    </source>
</reference>
<dbReference type="Gramene" id="KXG35352">
    <property type="protein sequence ID" value="KXG35352"/>
    <property type="gene ID" value="SORBI_3002G162900"/>
</dbReference>
<name>A0A1B6QBQ2_SORBI</name>
<protein>
    <submittedName>
        <fullName evidence="1">Uncharacterized protein</fullName>
    </submittedName>
</protein>
<reference evidence="2" key="2">
    <citation type="journal article" date="2018" name="Plant J.">
        <title>The Sorghum bicolor reference genome: improved assembly, gene annotations, a transcriptome atlas, and signatures of genome organization.</title>
        <authorList>
            <person name="McCormick R.F."/>
            <person name="Truong S.K."/>
            <person name="Sreedasyam A."/>
            <person name="Jenkins J."/>
            <person name="Shu S."/>
            <person name="Sims D."/>
            <person name="Kennedy M."/>
            <person name="Amirebrahimi M."/>
            <person name="Weers B.D."/>
            <person name="McKinley B."/>
            <person name="Mattison A."/>
            <person name="Morishige D.T."/>
            <person name="Grimwood J."/>
            <person name="Schmutz J."/>
            <person name="Mullet J.E."/>
        </authorList>
    </citation>
    <scope>NUCLEOTIDE SEQUENCE [LARGE SCALE GENOMIC DNA]</scope>
    <source>
        <strain evidence="2">cv. BTx623</strain>
    </source>
</reference>
<dbReference type="AlphaFoldDB" id="A0A1B6QBQ2"/>